<gene>
    <name evidence="2" type="ORF">GUITHDRAFT_110808</name>
</gene>
<feature type="compositionally biased region" description="Polar residues" evidence="1">
    <location>
        <begin position="1"/>
        <end position="12"/>
    </location>
</feature>
<reference evidence="4" key="2">
    <citation type="submission" date="2012-11" db="EMBL/GenBank/DDBJ databases">
        <authorList>
            <person name="Kuo A."/>
            <person name="Curtis B.A."/>
            <person name="Tanifuji G."/>
            <person name="Burki F."/>
            <person name="Gruber A."/>
            <person name="Irimia M."/>
            <person name="Maruyama S."/>
            <person name="Arias M.C."/>
            <person name="Ball S.G."/>
            <person name="Gile G.H."/>
            <person name="Hirakawa Y."/>
            <person name="Hopkins J.F."/>
            <person name="Rensing S.A."/>
            <person name="Schmutz J."/>
            <person name="Symeonidi A."/>
            <person name="Elias M."/>
            <person name="Eveleigh R.J."/>
            <person name="Herman E.K."/>
            <person name="Klute M.J."/>
            <person name="Nakayama T."/>
            <person name="Obornik M."/>
            <person name="Reyes-Prieto A."/>
            <person name="Armbrust E.V."/>
            <person name="Aves S.J."/>
            <person name="Beiko R.G."/>
            <person name="Coutinho P."/>
            <person name="Dacks J.B."/>
            <person name="Durnford D.G."/>
            <person name="Fast N.M."/>
            <person name="Green B.R."/>
            <person name="Grisdale C."/>
            <person name="Hempe F."/>
            <person name="Henrissat B."/>
            <person name="Hoppner M.P."/>
            <person name="Ishida K.-I."/>
            <person name="Kim E."/>
            <person name="Koreny L."/>
            <person name="Kroth P.G."/>
            <person name="Liu Y."/>
            <person name="Malik S.-B."/>
            <person name="Maier U.G."/>
            <person name="McRose D."/>
            <person name="Mock T."/>
            <person name="Neilson J.A."/>
            <person name="Onodera N.T."/>
            <person name="Poole A.M."/>
            <person name="Pritham E.J."/>
            <person name="Richards T.A."/>
            <person name="Rocap G."/>
            <person name="Roy S.W."/>
            <person name="Sarai C."/>
            <person name="Schaack S."/>
            <person name="Shirato S."/>
            <person name="Slamovits C.H."/>
            <person name="Spencer D.F."/>
            <person name="Suzuki S."/>
            <person name="Worden A.Z."/>
            <person name="Zauner S."/>
            <person name="Barry K."/>
            <person name="Bell C."/>
            <person name="Bharti A.K."/>
            <person name="Crow J.A."/>
            <person name="Grimwood J."/>
            <person name="Kramer R."/>
            <person name="Lindquist E."/>
            <person name="Lucas S."/>
            <person name="Salamov A."/>
            <person name="McFadden G.I."/>
            <person name="Lane C.E."/>
            <person name="Keeling P.J."/>
            <person name="Gray M.W."/>
            <person name="Grigoriev I.V."/>
            <person name="Archibald J.M."/>
        </authorList>
    </citation>
    <scope>NUCLEOTIDE SEQUENCE</scope>
    <source>
        <strain evidence="4">CCMP2712</strain>
    </source>
</reference>
<proteinExistence type="predicted"/>
<reference evidence="2 4" key="1">
    <citation type="journal article" date="2012" name="Nature">
        <title>Algal genomes reveal evolutionary mosaicism and the fate of nucleomorphs.</title>
        <authorList>
            <consortium name="DOE Joint Genome Institute"/>
            <person name="Curtis B.A."/>
            <person name="Tanifuji G."/>
            <person name="Burki F."/>
            <person name="Gruber A."/>
            <person name="Irimia M."/>
            <person name="Maruyama S."/>
            <person name="Arias M.C."/>
            <person name="Ball S.G."/>
            <person name="Gile G.H."/>
            <person name="Hirakawa Y."/>
            <person name="Hopkins J.F."/>
            <person name="Kuo A."/>
            <person name="Rensing S.A."/>
            <person name="Schmutz J."/>
            <person name="Symeonidi A."/>
            <person name="Elias M."/>
            <person name="Eveleigh R.J."/>
            <person name="Herman E.K."/>
            <person name="Klute M.J."/>
            <person name="Nakayama T."/>
            <person name="Obornik M."/>
            <person name="Reyes-Prieto A."/>
            <person name="Armbrust E.V."/>
            <person name="Aves S.J."/>
            <person name="Beiko R.G."/>
            <person name="Coutinho P."/>
            <person name="Dacks J.B."/>
            <person name="Durnford D.G."/>
            <person name="Fast N.M."/>
            <person name="Green B.R."/>
            <person name="Grisdale C.J."/>
            <person name="Hempel F."/>
            <person name="Henrissat B."/>
            <person name="Hoppner M.P."/>
            <person name="Ishida K."/>
            <person name="Kim E."/>
            <person name="Koreny L."/>
            <person name="Kroth P.G."/>
            <person name="Liu Y."/>
            <person name="Malik S.B."/>
            <person name="Maier U.G."/>
            <person name="McRose D."/>
            <person name="Mock T."/>
            <person name="Neilson J.A."/>
            <person name="Onodera N.T."/>
            <person name="Poole A.M."/>
            <person name="Pritham E.J."/>
            <person name="Richards T.A."/>
            <person name="Rocap G."/>
            <person name="Roy S.W."/>
            <person name="Sarai C."/>
            <person name="Schaack S."/>
            <person name="Shirato S."/>
            <person name="Slamovits C.H."/>
            <person name="Spencer D.F."/>
            <person name="Suzuki S."/>
            <person name="Worden A.Z."/>
            <person name="Zauner S."/>
            <person name="Barry K."/>
            <person name="Bell C."/>
            <person name="Bharti A.K."/>
            <person name="Crow J.A."/>
            <person name="Grimwood J."/>
            <person name="Kramer R."/>
            <person name="Lindquist E."/>
            <person name="Lucas S."/>
            <person name="Salamov A."/>
            <person name="McFadden G.I."/>
            <person name="Lane C.E."/>
            <person name="Keeling P.J."/>
            <person name="Gray M.W."/>
            <person name="Grigoriev I.V."/>
            <person name="Archibald J.M."/>
        </authorList>
    </citation>
    <scope>NUCLEOTIDE SEQUENCE</scope>
    <source>
        <strain evidence="2 4">CCMP2712</strain>
    </source>
</reference>
<keyword evidence="4" id="KW-1185">Reference proteome</keyword>
<feature type="region of interest" description="Disordered" evidence="1">
    <location>
        <begin position="98"/>
        <end position="153"/>
    </location>
</feature>
<sequence>MNTFSGSAATSKQALGPAAGGQGRPARRRFRATLTKEQAALIYALRPPDKDDPNPSKLAGNSQLLAKKFGVSPKAVRDVWNRRTWAHATKDAYANSAQGEGLDSGLVKSEDKLQDGSKIIRPKGIKMRSPGRPIGSKDSKPRRRRANMKNKKLESDLSALDSITWPLMEKSESPVEEQLGDDLDYLHSTTMTDTSGTSNEDLSEVEERCFPFFLSSSIVPIPKSCYSDSSSPATSMMDYSCWNLPRQVEAQSESLSWSQVEDELASRRLGSSRLLRLSLL</sequence>
<name>L1J3H7_GUITC</name>
<evidence type="ECO:0000313" key="2">
    <source>
        <dbReference type="EMBL" id="EKX43083.1"/>
    </source>
</evidence>
<accession>L1J3H7</accession>
<dbReference type="HOGENOM" id="CLU_995521_0_0_1"/>
<dbReference type="RefSeq" id="XP_005830063.1">
    <property type="nucleotide sequence ID" value="XM_005830006.1"/>
</dbReference>
<dbReference type="PaxDb" id="55529-EKX43083"/>
<dbReference type="OrthoDB" id="10614618at2759"/>
<dbReference type="GeneID" id="17299747"/>
<dbReference type="AlphaFoldDB" id="L1J3H7"/>
<feature type="compositionally biased region" description="Basic residues" evidence="1">
    <location>
        <begin position="140"/>
        <end position="150"/>
    </location>
</feature>
<evidence type="ECO:0000256" key="1">
    <source>
        <dbReference type="SAM" id="MobiDB-lite"/>
    </source>
</evidence>
<organism evidence="2">
    <name type="scientific">Guillardia theta (strain CCMP2712)</name>
    <name type="common">Cryptophyte</name>
    <dbReference type="NCBI Taxonomy" id="905079"/>
    <lineage>
        <taxon>Eukaryota</taxon>
        <taxon>Cryptophyceae</taxon>
        <taxon>Pyrenomonadales</taxon>
        <taxon>Geminigeraceae</taxon>
        <taxon>Guillardia</taxon>
    </lineage>
</organism>
<dbReference type="KEGG" id="gtt:GUITHDRAFT_110808"/>
<reference evidence="3" key="3">
    <citation type="submission" date="2016-03" db="UniProtKB">
        <authorList>
            <consortium name="EnsemblProtists"/>
        </authorList>
    </citation>
    <scope>IDENTIFICATION</scope>
</reference>
<dbReference type="Proteomes" id="UP000011087">
    <property type="component" value="Unassembled WGS sequence"/>
</dbReference>
<protein>
    <submittedName>
        <fullName evidence="2 3">Uncharacterized protein</fullName>
    </submittedName>
</protein>
<dbReference type="EnsemblProtists" id="EKX43083">
    <property type="protein sequence ID" value="EKX43083"/>
    <property type="gene ID" value="GUITHDRAFT_110808"/>
</dbReference>
<evidence type="ECO:0000313" key="4">
    <source>
        <dbReference type="Proteomes" id="UP000011087"/>
    </source>
</evidence>
<dbReference type="EMBL" id="JH993012">
    <property type="protein sequence ID" value="EKX43083.1"/>
    <property type="molecule type" value="Genomic_DNA"/>
</dbReference>
<feature type="region of interest" description="Disordered" evidence="1">
    <location>
        <begin position="1"/>
        <end position="29"/>
    </location>
</feature>
<evidence type="ECO:0000313" key="3">
    <source>
        <dbReference type="EnsemblProtists" id="EKX43083"/>
    </source>
</evidence>